<evidence type="ECO:0000256" key="1">
    <source>
        <dbReference type="SAM" id="Phobius"/>
    </source>
</evidence>
<proteinExistence type="predicted"/>
<gene>
    <name evidence="2" type="ORF">LB941_00155</name>
</gene>
<reference evidence="2 3" key="1">
    <citation type="journal article" date="2023" name="Int. J. Syst. Evol. Microbiol.">
        <title>Ligilactobacillus ubinensis sp. nov., a novel species isolated from the wild ferment of a durian fruit (Durio zibethinus).</title>
        <authorList>
            <person name="Heng Y.C."/>
            <person name="Menon N."/>
            <person name="Chen B."/>
            <person name="Loo B.Z.L."/>
            <person name="Wong G.W.J."/>
            <person name="Lim A.C.H."/>
            <person name="Silvaraju S."/>
            <person name="Kittelmann S."/>
        </authorList>
    </citation>
    <scope>NUCLEOTIDE SEQUENCE [LARGE SCALE GENOMIC DNA]</scope>
    <source>
        <strain evidence="2 3">WILCCON 0076</strain>
    </source>
</reference>
<keyword evidence="1" id="KW-1133">Transmembrane helix</keyword>
<accession>A0A9X2FFR5</accession>
<evidence type="ECO:0000313" key="2">
    <source>
        <dbReference type="EMBL" id="MCP0885742.1"/>
    </source>
</evidence>
<dbReference type="EMBL" id="JAIULA010000001">
    <property type="protein sequence ID" value="MCP0885742.1"/>
    <property type="molecule type" value="Genomic_DNA"/>
</dbReference>
<comment type="caution">
    <text evidence="2">The sequence shown here is derived from an EMBL/GenBank/DDBJ whole genome shotgun (WGS) entry which is preliminary data.</text>
</comment>
<sequence length="94" mass="10558">MNKNEILKAAQQSKDDKGKWNHILTNQSIMSGFYSLGLLFILIIRLLLIFLVLLDGLGIEILEVINKRSIISILMSSLLIVAVAYTAWTIAIEK</sequence>
<protein>
    <submittedName>
        <fullName evidence="2">Uncharacterized protein</fullName>
    </submittedName>
</protein>
<feature type="transmembrane region" description="Helical" evidence="1">
    <location>
        <begin position="69"/>
        <end position="91"/>
    </location>
</feature>
<keyword evidence="1" id="KW-0812">Transmembrane</keyword>
<keyword evidence="1" id="KW-0472">Membrane</keyword>
<evidence type="ECO:0000313" key="3">
    <source>
        <dbReference type="Proteomes" id="UP001139006"/>
    </source>
</evidence>
<dbReference type="AlphaFoldDB" id="A0A9X2FFR5"/>
<feature type="transmembrane region" description="Helical" evidence="1">
    <location>
        <begin position="33"/>
        <end position="57"/>
    </location>
</feature>
<name>A0A9X2FFR5_9LACO</name>
<dbReference type="RefSeq" id="WP_253358382.1">
    <property type="nucleotide sequence ID" value="NZ_JAIULA010000001.1"/>
</dbReference>
<keyword evidence="3" id="KW-1185">Reference proteome</keyword>
<dbReference type="Proteomes" id="UP001139006">
    <property type="component" value="Unassembled WGS sequence"/>
</dbReference>
<organism evidence="2 3">
    <name type="scientific">Ligilactobacillus ubinensis</name>
    <dbReference type="NCBI Taxonomy" id="2876789"/>
    <lineage>
        <taxon>Bacteria</taxon>
        <taxon>Bacillati</taxon>
        <taxon>Bacillota</taxon>
        <taxon>Bacilli</taxon>
        <taxon>Lactobacillales</taxon>
        <taxon>Lactobacillaceae</taxon>
        <taxon>Ligilactobacillus</taxon>
    </lineage>
</organism>